<feature type="signal peptide" evidence="2">
    <location>
        <begin position="1"/>
        <end position="17"/>
    </location>
</feature>
<evidence type="ECO:0000256" key="2">
    <source>
        <dbReference type="SAM" id="SignalP"/>
    </source>
</evidence>
<dbReference type="OrthoDB" id="1924787at2759"/>
<reference evidence="4 5" key="1">
    <citation type="journal article" date="2010" name="Science">
        <title>Genomic analysis of organismal complexity in the multicellular green alga Volvox carteri.</title>
        <authorList>
            <person name="Prochnik S.E."/>
            <person name="Umen J."/>
            <person name="Nedelcu A.M."/>
            <person name="Hallmann A."/>
            <person name="Miller S.M."/>
            <person name="Nishii I."/>
            <person name="Ferris P."/>
            <person name="Kuo A."/>
            <person name="Mitros T."/>
            <person name="Fritz-Laylin L.K."/>
            <person name="Hellsten U."/>
            <person name="Chapman J."/>
            <person name="Simakov O."/>
            <person name="Rensing S.A."/>
            <person name="Terry A."/>
            <person name="Pangilinan J."/>
            <person name="Kapitonov V."/>
            <person name="Jurka J."/>
            <person name="Salamov A."/>
            <person name="Shapiro H."/>
            <person name="Schmutz J."/>
            <person name="Grimwood J."/>
            <person name="Lindquist E."/>
            <person name="Lucas S."/>
            <person name="Grigoriev I.V."/>
            <person name="Schmitt R."/>
            <person name="Kirk D."/>
            <person name="Rokhsar D.S."/>
        </authorList>
    </citation>
    <scope>NUCLEOTIDE SEQUENCE [LARGE SCALE GENOMIC DNA]</scope>
    <source>
        <strain evidence="5">f. Nagariensis / Eve</strain>
    </source>
</reference>
<evidence type="ECO:0000256" key="1">
    <source>
        <dbReference type="PROSITE-ProRule" id="PRU00076"/>
    </source>
</evidence>
<organism evidence="5">
    <name type="scientific">Volvox carteri f. nagariensis</name>
    <dbReference type="NCBI Taxonomy" id="3068"/>
    <lineage>
        <taxon>Eukaryota</taxon>
        <taxon>Viridiplantae</taxon>
        <taxon>Chlorophyta</taxon>
        <taxon>core chlorophytes</taxon>
        <taxon>Chlorophyceae</taxon>
        <taxon>CS clade</taxon>
        <taxon>Chlamydomonadales</taxon>
        <taxon>Volvocaceae</taxon>
        <taxon>Volvox</taxon>
    </lineage>
</organism>
<keyword evidence="1" id="KW-0245">EGF-like domain</keyword>
<dbReference type="Gene3D" id="2.10.25.10">
    <property type="entry name" value="Laminin"/>
    <property type="match status" value="1"/>
</dbReference>
<name>D8U624_VOLCA</name>
<feature type="disulfide bond" evidence="1">
    <location>
        <begin position="30"/>
        <end position="40"/>
    </location>
</feature>
<keyword evidence="1" id="KW-1015">Disulfide bond</keyword>
<dbReference type="Proteomes" id="UP000001058">
    <property type="component" value="Unassembled WGS sequence"/>
</dbReference>
<dbReference type="AlphaFoldDB" id="D8U624"/>
<gene>
    <name evidence="4" type="ORF">VOLCADRAFT_94896</name>
</gene>
<dbReference type="PROSITE" id="PS50026">
    <property type="entry name" value="EGF_3"/>
    <property type="match status" value="1"/>
</dbReference>
<dbReference type="KEGG" id="vcn:VOLCADRAFT_94896"/>
<dbReference type="InterPro" id="IPR000742">
    <property type="entry name" value="EGF"/>
</dbReference>
<keyword evidence="5" id="KW-1185">Reference proteome</keyword>
<dbReference type="PROSITE" id="PS00022">
    <property type="entry name" value="EGF_1"/>
    <property type="match status" value="1"/>
</dbReference>
<dbReference type="RefSeq" id="XP_002954147.1">
    <property type="nucleotide sequence ID" value="XM_002954101.1"/>
</dbReference>
<keyword evidence="2" id="KW-0732">Signal</keyword>
<comment type="caution">
    <text evidence="1">Lacks conserved residue(s) required for the propagation of feature annotation.</text>
</comment>
<sequence length="152" mass="16805">MCYSCLVLITLQLLAQSGPTIATALSFTSCEPKCFDHGTCNPETQRCECPLLWHGFDCSIPFSQPKEQCATYSHSLLSCGSRDQTQCLNSCHGRGWCEGGFCHCHPGHYGADCALSLGPDGRPELLSWQGYTPRQHGVKIYVYELPPLTNTW</sequence>
<dbReference type="EMBL" id="GL378361">
    <property type="protein sequence ID" value="EFJ44864.1"/>
    <property type="molecule type" value="Genomic_DNA"/>
</dbReference>
<protein>
    <recommendedName>
        <fullName evidence="3">EGF-like domain-containing protein</fullName>
    </recommendedName>
</protein>
<dbReference type="GeneID" id="9626008"/>
<proteinExistence type="predicted"/>
<feature type="chain" id="PRO_5003124207" description="EGF-like domain-containing protein" evidence="2">
    <location>
        <begin position="18"/>
        <end position="152"/>
    </location>
</feature>
<accession>D8U624</accession>
<evidence type="ECO:0000313" key="4">
    <source>
        <dbReference type="EMBL" id="EFJ44864.1"/>
    </source>
</evidence>
<feature type="domain" description="EGF-like" evidence="3">
    <location>
        <begin position="26"/>
        <end position="59"/>
    </location>
</feature>
<dbReference type="InParanoid" id="D8U624"/>
<feature type="disulfide bond" evidence="1">
    <location>
        <begin position="49"/>
        <end position="58"/>
    </location>
</feature>
<evidence type="ECO:0000259" key="3">
    <source>
        <dbReference type="PROSITE" id="PS50026"/>
    </source>
</evidence>
<evidence type="ECO:0000313" key="5">
    <source>
        <dbReference type="Proteomes" id="UP000001058"/>
    </source>
</evidence>